<dbReference type="EnsemblFungi" id="EJT78241">
    <property type="protein sequence ID" value="EJT78241"/>
    <property type="gene ID" value="GGTG_03343"/>
</dbReference>
<dbReference type="Proteomes" id="UP000006039">
    <property type="component" value="Unassembled WGS sequence"/>
</dbReference>
<reference evidence="4" key="3">
    <citation type="submission" date="2010-09" db="EMBL/GenBank/DDBJ databases">
        <title>Annotation of Gaeumannomyces graminis var. tritici R3-111a-1.</title>
        <authorList>
            <consortium name="The Broad Institute Genome Sequencing Platform"/>
            <person name="Ma L.-J."/>
            <person name="Dead R."/>
            <person name="Young S.K."/>
            <person name="Zeng Q."/>
            <person name="Gargeya S."/>
            <person name="Fitzgerald M."/>
            <person name="Haas B."/>
            <person name="Abouelleil A."/>
            <person name="Alvarado L."/>
            <person name="Arachchi H.M."/>
            <person name="Berlin A."/>
            <person name="Brown A."/>
            <person name="Chapman S.B."/>
            <person name="Chen Z."/>
            <person name="Dunbar C."/>
            <person name="Freedman E."/>
            <person name="Gearin G."/>
            <person name="Gellesch M."/>
            <person name="Goldberg J."/>
            <person name="Griggs A."/>
            <person name="Gujja S."/>
            <person name="Heiman D."/>
            <person name="Howarth C."/>
            <person name="Larson L."/>
            <person name="Lui A."/>
            <person name="MacDonald P.J.P."/>
            <person name="Mehta T."/>
            <person name="Montmayeur A."/>
            <person name="Murphy C."/>
            <person name="Neiman D."/>
            <person name="Pearson M."/>
            <person name="Priest M."/>
            <person name="Roberts A."/>
            <person name="Saif S."/>
            <person name="Shea T."/>
            <person name="Shenoy N."/>
            <person name="Sisk P."/>
            <person name="Stolte C."/>
            <person name="Sykes S."/>
            <person name="Yandava C."/>
            <person name="Wortman J."/>
            <person name="Nusbaum C."/>
            <person name="Birren B."/>
        </authorList>
    </citation>
    <scope>NUCLEOTIDE SEQUENCE</scope>
    <source>
        <strain evidence="4">R3-111a-1</strain>
    </source>
</reference>
<dbReference type="PANTHER" id="PTHR15462:SF8">
    <property type="entry name" value="SERINE PROTEASE"/>
    <property type="match status" value="1"/>
</dbReference>
<dbReference type="VEuPathDB" id="FungiDB:GGTG_03343"/>
<evidence type="ECO:0000313" key="4">
    <source>
        <dbReference type="EMBL" id="EJT78241.1"/>
    </source>
</evidence>
<dbReference type="GeneID" id="20343801"/>
<feature type="domain" description="Peptidase S1" evidence="3">
    <location>
        <begin position="130"/>
        <end position="301"/>
    </location>
</feature>
<dbReference type="GO" id="GO:0006508">
    <property type="term" value="P:proteolysis"/>
    <property type="evidence" value="ECO:0007669"/>
    <property type="project" value="InterPro"/>
</dbReference>
<reference evidence="5" key="5">
    <citation type="submission" date="2018-04" db="UniProtKB">
        <authorList>
            <consortium name="EnsemblFungi"/>
        </authorList>
    </citation>
    <scope>IDENTIFICATION</scope>
    <source>
        <strain evidence="5">R3-111a-1</strain>
    </source>
</reference>
<feature type="chain" id="PRO_5015094371" description="Peptidase S1 domain-containing protein" evidence="2">
    <location>
        <begin position="19"/>
        <end position="326"/>
    </location>
</feature>
<evidence type="ECO:0000313" key="6">
    <source>
        <dbReference type="Proteomes" id="UP000006039"/>
    </source>
</evidence>
<dbReference type="STRING" id="644352.J3NPY5"/>
<accession>J3NPY5</accession>
<dbReference type="Gene3D" id="2.40.10.10">
    <property type="entry name" value="Trypsin-like serine proteases"/>
    <property type="match status" value="2"/>
</dbReference>
<sequence length="326" mass="35118">MIARAFLAALLLGAGCDAAPGLRVRGAGEPAIQPKPLHIAEESEIAPFKEATDPLPPPTPIPFTREVFPIANFTSLPPYEGAIAASRRRARAAGGEEEEEEDESLLPRDINGADDRKLYTGPAELPYSAMGRLLSRNGFVCSATLVGPRHVASARHCYQAGVGLRFQPLYDRGERLDGAFVTAAISKKGEVAQMCDHKDDWVVFVIDQRLGQQYGWLGFRTLNSDIAGKSSWWNFGYPTDLGSGERPYYQGPFAADLLPTLQCQNGGPLTSDMDAASGQSGGPLWVNQPDGAYMVGMHSASQPGFSVAAHGSEWFDALSYARANYP</sequence>
<proteinExistence type="predicted"/>
<reference evidence="4" key="2">
    <citation type="submission" date="2010-07" db="EMBL/GenBank/DDBJ databases">
        <authorList>
            <consortium name="The Broad Institute Genome Sequencing Platform"/>
            <consortium name="Broad Institute Genome Sequencing Center for Infectious Disease"/>
            <person name="Ma L.-J."/>
            <person name="Dead R."/>
            <person name="Young S."/>
            <person name="Zeng Q."/>
            <person name="Koehrsen M."/>
            <person name="Alvarado L."/>
            <person name="Berlin A."/>
            <person name="Chapman S.B."/>
            <person name="Chen Z."/>
            <person name="Freedman E."/>
            <person name="Gellesch M."/>
            <person name="Goldberg J."/>
            <person name="Griggs A."/>
            <person name="Gujja S."/>
            <person name="Heilman E.R."/>
            <person name="Heiman D."/>
            <person name="Hepburn T."/>
            <person name="Howarth C."/>
            <person name="Jen D."/>
            <person name="Larson L."/>
            <person name="Mehta T."/>
            <person name="Neiman D."/>
            <person name="Pearson M."/>
            <person name="Roberts A."/>
            <person name="Saif S."/>
            <person name="Shea T."/>
            <person name="Shenoy N."/>
            <person name="Sisk P."/>
            <person name="Stolte C."/>
            <person name="Sykes S."/>
            <person name="Walk T."/>
            <person name="White J."/>
            <person name="Yandava C."/>
            <person name="Haas B."/>
            <person name="Nusbaum C."/>
            <person name="Birren B."/>
        </authorList>
    </citation>
    <scope>NUCLEOTIDE SEQUENCE</scope>
    <source>
        <strain evidence="4">R3-111a-1</strain>
    </source>
</reference>
<evidence type="ECO:0000313" key="5">
    <source>
        <dbReference type="EnsemblFungi" id="EJT78241"/>
    </source>
</evidence>
<dbReference type="InterPro" id="IPR050966">
    <property type="entry name" value="Glutamyl_endopeptidase"/>
</dbReference>
<dbReference type="SUPFAM" id="SSF50494">
    <property type="entry name" value="Trypsin-like serine proteases"/>
    <property type="match status" value="1"/>
</dbReference>
<keyword evidence="6" id="KW-1185">Reference proteome</keyword>
<name>J3NPY5_GAET3</name>
<reference evidence="6" key="1">
    <citation type="submission" date="2010-07" db="EMBL/GenBank/DDBJ databases">
        <title>The genome sequence of Gaeumannomyces graminis var. tritici strain R3-111a-1.</title>
        <authorList>
            <consortium name="The Broad Institute Genome Sequencing Platform"/>
            <person name="Ma L.-J."/>
            <person name="Dead R."/>
            <person name="Young S."/>
            <person name="Zeng Q."/>
            <person name="Koehrsen M."/>
            <person name="Alvarado L."/>
            <person name="Berlin A."/>
            <person name="Chapman S.B."/>
            <person name="Chen Z."/>
            <person name="Freedman E."/>
            <person name="Gellesch M."/>
            <person name="Goldberg J."/>
            <person name="Griggs A."/>
            <person name="Gujja S."/>
            <person name="Heilman E.R."/>
            <person name="Heiman D."/>
            <person name="Hepburn T."/>
            <person name="Howarth C."/>
            <person name="Jen D."/>
            <person name="Larson L."/>
            <person name="Mehta T."/>
            <person name="Neiman D."/>
            <person name="Pearson M."/>
            <person name="Roberts A."/>
            <person name="Saif S."/>
            <person name="Shea T."/>
            <person name="Shenoy N."/>
            <person name="Sisk P."/>
            <person name="Stolte C."/>
            <person name="Sykes S."/>
            <person name="Walk T."/>
            <person name="White J."/>
            <person name="Yandava C."/>
            <person name="Haas B."/>
            <person name="Nusbaum C."/>
            <person name="Birren B."/>
        </authorList>
    </citation>
    <scope>NUCLEOTIDE SEQUENCE [LARGE SCALE GENOMIC DNA]</scope>
    <source>
        <strain evidence="6">R3-111a-1</strain>
    </source>
</reference>
<evidence type="ECO:0000256" key="2">
    <source>
        <dbReference type="SAM" id="SignalP"/>
    </source>
</evidence>
<dbReference type="HOGENOM" id="CLU_852704_0_0_1"/>
<dbReference type="eggNOG" id="ENOG502SCHB">
    <property type="taxonomic scope" value="Eukaryota"/>
</dbReference>
<dbReference type="InterPro" id="IPR001254">
    <property type="entry name" value="Trypsin_dom"/>
</dbReference>
<dbReference type="GO" id="GO:0004252">
    <property type="term" value="F:serine-type endopeptidase activity"/>
    <property type="evidence" value="ECO:0007669"/>
    <property type="project" value="InterPro"/>
</dbReference>
<evidence type="ECO:0000259" key="3">
    <source>
        <dbReference type="Pfam" id="PF00089"/>
    </source>
</evidence>
<dbReference type="PANTHER" id="PTHR15462">
    <property type="entry name" value="SERINE PROTEASE"/>
    <property type="match status" value="1"/>
</dbReference>
<reference evidence="5" key="4">
    <citation type="journal article" date="2015" name="G3 (Bethesda)">
        <title>Genome sequences of three phytopathogenic species of the Magnaporthaceae family of fungi.</title>
        <authorList>
            <person name="Okagaki L.H."/>
            <person name="Nunes C.C."/>
            <person name="Sailsbery J."/>
            <person name="Clay B."/>
            <person name="Brown D."/>
            <person name="John T."/>
            <person name="Oh Y."/>
            <person name="Young N."/>
            <person name="Fitzgerald M."/>
            <person name="Haas B.J."/>
            <person name="Zeng Q."/>
            <person name="Young S."/>
            <person name="Adiconis X."/>
            <person name="Fan L."/>
            <person name="Levin J.Z."/>
            <person name="Mitchell T.K."/>
            <person name="Okubara P.A."/>
            <person name="Farman M.L."/>
            <person name="Kohn L.M."/>
            <person name="Birren B."/>
            <person name="Ma L.-J."/>
            <person name="Dean R.A."/>
        </authorList>
    </citation>
    <scope>NUCLEOTIDE SEQUENCE</scope>
    <source>
        <strain evidence="5">R3-111a-1</strain>
    </source>
</reference>
<dbReference type="RefSeq" id="XP_009219386.1">
    <property type="nucleotide sequence ID" value="XM_009221122.1"/>
</dbReference>
<evidence type="ECO:0000256" key="1">
    <source>
        <dbReference type="ARBA" id="ARBA00022729"/>
    </source>
</evidence>
<dbReference type="AlphaFoldDB" id="J3NPY5"/>
<dbReference type="OrthoDB" id="10037376at2759"/>
<dbReference type="EMBL" id="GL385396">
    <property type="protein sequence ID" value="EJT78241.1"/>
    <property type="molecule type" value="Genomic_DNA"/>
</dbReference>
<organism evidence="4">
    <name type="scientific">Gaeumannomyces tritici (strain R3-111a-1)</name>
    <name type="common">Wheat and barley take-all root rot fungus</name>
    <name type="synonym">Gaeumannomyces graminis var. tritici</name>
    <dbReference type="NCBI Taxonomy" id="644352"/>
    <lineage>
        <taxon>Eukaryota</taxon>
        <taxon>Fungi</taxon>
        <taxon>Dikarya</taxon>
        <taxon>Ascomycota</taxon>
        <taxon>Pezizomycotina</taxon>
        <taxon>Sordariomycetes</taxon>
        <taxon>Sordariomycetidae</taxon>
        <taxon>Magnaporthales</taxon>
        <taxon>Magnaporthaceae</taxon>
        <taxon>Gaeumannomyces</taxon>
    </lineage>
</organism>
<dbReference type="PROSITE" id="PS51257">
    <property type="entry name" value="PROKAR_LIPOPROTEIN"/>
    <property type="match status" value="1"/>
</dbReference>
<dbReference type="InterPro" id="IPR009003">
    <property type="entry name" value="Peptidase_S1_PA"/>
</dbReference>
<feature type="signal peptide" evidence="2">
    <location>
        <begin position="1"/>
        <end position="18"/>
    </location>
</feature>
<protein>
    <recommendedName>
        <fullName evidence="3">Peptidase S1 domain-containing protein</fullName>
    </recommendedName>
</protein>
<dbReference type="InterPro" id="IPR043504">
    <property type="entry name" value="Peptidase_S1_PA_chymotrypsin"/>
</dbReference>
<dbReference type="Pfam" id="PF00089">
    <property type="entry name" value="Trypsin"/>
    <property type="match status" value="1"/>
</dbReference>
<gene>
    <name evidence="5" type="primary">20343801</name>
    <name evidence="4" type="ORF">GGTG_03343</name>
</gene>
<keyword evidence="1 2" id="KW-0732">Signal</keyword>